<dbReference type="PANTHER" id="PTHR47424">
    <property type="entry name" value="REGULATORY PROTEIN GAL4"/>
    <property type="match status" value="1"/>
</dbReference>
<protein>
    <recommendedName>
        <fullName evidence="5">Xylanolytic transcriptional activator regulatory domain-containing protein</fullName>
    </recommendedName>
</protein>
<evidence type="ECO:0000259" key="5">
    <source>
        <dbReference type="SMART" id="SM00906"/>
    </source>
</evidence>
<comment type="caution">
    <text evidence="6">The sequence shown here is derived from an EMBL/GenBank/DDBJ whole genome shotgun (WGS) entry which is preliminary data.</text>
</comment>
<evidence type="ECO:0000256" key="4">
    <source>
        <dbReference type="SAM" id="MobiDB-lite"/>
    </source>
</evidence>
<keyword evidence="3" id="KW-0539">Nucleus</keyword>
<feature type="region of interest" description="Disordered" evidence="4">
    <location>
        <begin position="626"/>
        <end position="654"/>
    </location>
</feature>
<feature type="region of interest" description="Disordered" evidence="4">
    <location>
        <begin position="233"/>
        <end position="254"/>
    </location>
</feature>
<feature type="domain" description="Xylanolytic transcriptional activator regulatory" evidence="5">
    <location>
        <begin position="363"/>
        <end position="444"/>
    </location>
</feature>
<name>A0A4S9C2P8_AURPU</name>
<dbReference type="Pfam" id="PF04082">
    <property type="entry name" value="Fungal_trans"/>
    <property type="match status" value="1"/>
</dbReference>
<keyword evidence="1" id="KW-0805">Transcription regulation</keyword>
<reference evidence="6" key="1">
    <citation type="submission" date="2018-10" db="EMBL/GenBank/DDBJ databases">
        <title>Fifty Aureobasidium pullulans genomes reveal a recombining polyextremotolerant generalist.</title>
        <authorList>
            <person name="Gostincar C."/>
            <person name="Turk M."/>
            <person name="Zajc J."/>
            <person name="Gunde-Cimerman N."/>
        </authorList>
    </citation>
    <scope>NUCLEOTIDE SEQUENCE [LARGE SCALE GENOMIC DNA]</scope>
    <source>
        <strain evidence="6">EXF-10085</strain>
    </source>
</reference>
<evidence type="ECO:0000256" key="2">
    <source>
        <dbReference type="ARBA" id="ARBA00023163"/>
    </source>
</evidence>
<dbReference type="CDD" id="cd12148">
    <property type="entry name" value="fungal_TF_MHR"/>
    <property type="match status" value="1"/>
</dbReference>
<gene>
    <name evidence="6" type="ORF">D6D13_09359</name>
</gene>
<feature type="region of interest" description="Disordered" evidence="4">
    <location>
        <begin position="1"/>
        <end position="33"/>
    </location>
</feature>
<dbReference type="GO" id="GO:0008270">
    <property type="term" value="F:zinc ion binding"/>
    <property type="evidence" value="ECO:0007669"/>
    <property type="project" value="InterPro"/>
</dbReference>
<dbReference type="GO" id="GO:0000981">
    <property type="term" value="F:DNA-binding transcription factor activity, RNA polymerase II-specific"/>
    <property type="evidence" value="ECO:0007669"/>
    <property type="project" value="TreeGrafter"/>
</dbReference>
<dbReference type="GO" id="GO:0006351">
    <property type="term" value="P:DNA-templated transcription"/>
    <property type="evidence" value="ECO:0007669"/>
    <property type="project" value="InterPro"/>
</dbReference>
<dbReference type="GO" id="GO:0005634">
    <property type="term" value="C:nucleus"/>
    <property type="evidence" value="ECO:0007669"/>
    <property type="project" value="TreeGrafter"/>
</dbReference>
<evidence type="ECO:0000313" key="6">
    <source>
        <dbReference type="EMBL" id="THX00753.1"/>
    </source>
</evidence>
<dbReference type="GO" id="GO:0000978">
    <property type="term" value="F:RNA polymerase II cis-regulatory region sequence-specific DNA binding"/>
    <property type="evidence" value="ECO:0007669"/>
    <property type="project" value="TreeGrafter"/>
</dbReference>
<accession>A0A4S9C2P8</accession>
<dbReference type="GO" id="GO:0000435">
    <property type="term" value="P:positive regulation of transcription from RNA polymerase II promoter by galactose"/>
    <property type="evidence" value="ECO:0007669"/>
    <property type="project" value="TreeGrafter"/>
</dbReference>
<dbReference type="PANTHER" id="PTHR47424:SF5">
    <property type="entry name" value="ZN(II)2CYS6 TRANSCRIPTION FACTOR (EUROFUNG)"/>
    <property type="match status" value="1"/>
</dbReference>
<dbReference type="InterPro" id="IPR007219">
    <property type="entry name" value="XnlR_reg_dom"/>
</dbReference>
<dbReference type="EMBL" id="QZAS01000055">
    <property type="protein sequence ID" value="THX00753.1"/>
    <property type="molecule type" value="Genomic_DNA"/>
</dbReference>
<evidence type="ECO:0000256" key="1">
    <source>
        <dbReference type="ARBA" id="ARBA00023015"/>
    </source>
</evidence>
<organism evidence="6">
    <name type="scientific">Aureobasidium pullulans</name>
    <name type="common">Black yeast</name>
    <name type="synonym">Pullularia pullulans</name>
    <dbReference type="NCBI Taxonomy" id="5580"/>
    <lineage>
        <taxon>Eukaryota</taxon>
        <taxon>Fungi</taxon>
        <taxon>Dikarya</taxon>
        <taxon>Ascomycota</taxon>
        <taxon>Pezizomycotina</taxon>
        <taxon>Dothideomycetes</taxon>
        <taxon>Dothideomycetidae</taxon>
        <taxon>Dothideales</taxon>
        <taxon>Saccotheciaceae</taxon>
        <taxon>Aureobasidium</taxon>
    </lineage>
</organism>
<feature type="compositionally biased region" description="Polar residues" evidence="4">
    <location>
        <begin position="639"/>
        <end position="649"/>
    </location>
</feature>
<evidence type="ECO:0000256" key="3">
    <source>
        <dbReference type="ARBA" id="ARBA00023242"/>
    </source>
</evidence>
<feature type="compositionally biased region" description="Polar residues" evidence="4">
    <location>
        <begin position="501"/>
        <end position="511"/>
    </location>
</feature>
<proteinExistence type="predicted"/>
<dbReference type="SMART" id="SM00906">
    <property type="entry name" value="Fungal_trans"/>
    <property type="match status" value="1"/>
</dbReference>
<dbReference type="AlphaFoldDB" id="A0A4S9C2P8"/>
<dbReference type="InterPro" id="IPR051127">
    <property type="entry name" value="Fungal_SecMet_Regulators"/>
</dbReference>
<sequence length="808" mass="88740">MFHTFAATKTSDEGAKPARPSASRRITTSNACGTDPVDGGRSVVMAPCLAASAFTTRYEFDEAMEILMLTSNQQQADACVYQKPPPRVVPSKKLVEDLSASVERYRIVFERLFPGRDIEQLAALEKEELIATIGMPATAQTISRISDLESPVSTLESEGAESLEALIQAPEQDPVVDEATRHQTRVQGISDDVNGLSLSLGRPSSYVGVSSITAALKVICRVAPATRTLLAQGQPETAIPSRVASPSPEPGSLDPIHLPPAELGQTLIEAYFSKVHPLMPMLDEQSFWLTWLYGERRDSPWLALLNTVLALGSVVSSDCTSNAHQAYYQRAMQLLDFDSLGSGNTLVVQALGLLSGYYRPNLANNLMGATLRQATVLGLHREYTDANSSDGLPTNKATSADVRRRTWWSLYVLDTWANTTTGRPSLGQPSRGITVQIPYVKDAQDPATAKFLPLLHNVAFCRIATQIQDALSASPLLPFEELNRLDKDLLQWHSELPASLKPSTSHDSSFSTKRRSSEASKRSNTADILEIPSMIMYWRYQNLRLLLHRPYLLATALRNVPDTSLSAEEKVGVGRCRAVAARTIADISGMCPEDLLAGWNGVWFMYQAVMVPLVCIFSSLARTTTPAKGSEEDSETNETGETPSNFSDTSSHRDIPDWQAQVEKALDFFERMKPWSAAASKSKDVVSRLYEASKHLGSAQNASTWTTTQPLNFNTATTVLAFNQNNTAENNQLPIQPAGMNTEDVWGLSPNGAAAMNNFWFDDMMWDVPMADPNMLENTGTGFGFNELDWLSNLGTQRNEDPPWSFEQ</sequence>
<feature type="region of interest" description="Disordered" evidence="4">
    <location>
        <begin position="500"/>
        <end position="522"/>
    </location>
</feature>
<keyword evidence="2" id="KW-0804">Transcription</keyword>